<evidence type="ECO:0000256" key="2">
    <source>
        <dbReference type="PROSITE-ProRule" id="PRU00335"/>
    </source>
</evidence>
<accession>A0ABT9NTK4</accession>
<organism evidence="4 5">
    <name type="scientific">Nocardioides massiliensis</name>
    <dbReference type="NCBI Taxonomy" id="1325935"/>
    <lineage>
        <taxon>Bacteria</taxon>
        <taxon>Bacillati</taxon>
        <taxon>Actinomycetota</taxon>
        <taxon>Actinomycetes</taxon>
        <taxon>Propionibacteriales</taxon>
        <taxon>Nocardioidaceae</taxon>
        <taxon>Nocardioides</taxon>
    </lineage>
</organism>
<reference evidence="4 5" key="1">
    <citation type="submission" date="2023-07" db="EMBL/GenBank/DDBJ databases">
        <title>Sequencing the genomes of 1000 actinobacteria strains.</title>
        <authorList>
            <person name="Klenk H.-P."/>
        </authorList>
    </citation>
    <scope>NUCLEOTIDE SEQUENCE [LARGE SCALE GENOMIC DNA]</scope>
    <source>
        <strain evidence="4 5">GD13</strain>
    </source>
</reference>
<feature type="domain" description="HTH tetR-type" evidence="3">
    <location>
        <begin position="14"/>
        <end position="74"/>
    </location>
</feature>
<evidence type="ECO:0000313" key="5">
    <source>
        <dbReference type="Proteomes" id="UP001240447"/>
    </source>
</evidence>
<dbReference type="InterPro" id="IPR050624">
    <property type="entry name" value="HTH-type_Tx_Regulator"/>
</dbReference>
<keyword evidence="5" id="KW-1185">Reference proteome</keyword>
<dbReference type="PROSITE" id="PS50977">
    <property type="entry name" value="HTH_TETR_2"/>
    <property type="match status" value="1"/>
</dbReference>
<evidence type="ECO:0000256" key="1">
    <source>
        <dbReference type="ARBA" id="ARBA00023125"/>
    </source>
</evidence>
<dbReference type="SUPFAM" id="SSF46689">
    <property type="entry name" value="Homeodomain-like"/>
    <property type="match status" value="1"/>
</dbReference>
<proteinExistence type="predicted"/>
<dbReference type="Gene3D" id="1.10.357.10">
    <property type="entry name" value="Tetracycline Repressor, domain 2"/>
    <property type="match status" value="1"/>
</dbReference>
<comment type="caution">
    <text evidence="4">The sequence shown here is derived from an EMBL/GenBank/DDBJ whole genome shotgun (WGS) entry which is preliminary data.</text>
</comment>
<name>A0ABT9NTK4_9ACTN</name>
<dbReference type="Pfam" id="PF00440">
    <property type="entry name" value="TetR_N"/>
    <property type="match status" value="1"/>
</dbReference>
<dbReference type="Proteomes" id="UP001240447">
    <property type="component" value="Unassembled WGS sequence"/>
</dbReference>
<dbReference type="PANTHER" id="PTHR43479">
    <property type="entry name" value="ACREF/ENVCD OPERON REPRESSOR-RELATED"/>
    <property type="match status" value="1"/>
</dbReference>
<keyword evidence="1 2" id="KW-0238">DNA-binding</keyword>
<gene>
    <name evidence="4" type="ORF">J2S59_003547</name>
</gene>
<dbReference type="PANTHER" id="PTHR43479:SF7">
    <property type="entry name" value="TETR-FAMILY TRANSCRIPTIONAL REGULATOR"/>
    <property type="match status" value="1"/>
</dbReference>
<dbReference type="InterPro" id="IPR001647">
    <property type="entry name" value="HTH_TetR"/>
</dbReference>
<protein>
    <submittedName>
        <fullName evidence="4">AcrR family transcriptional regulator</fullName>
    </submittedName>
</protein>
<sequence length="203" mass="22202">MESAMDARVDPRILRTRAHLREALFDLARERPLDQVTVGDIADRAGVNRTTFYQHYSDKDSLLVDALNVAVEGVVAKIDADTGPQDGHAILRAYLEHIDTNAALYQRILGGLGSAGIQAWLRERLADALLANIEEHEGLVELPLDVLGAAISGAGLSIIRAWLDQPERVGVDEAASWIWTVLEAHGAIQDRSPIRTSVRPSSR</sequence>
<feature type="DNA-binding region" description="H-T-H motif" evidence="2">
    <location>
        <begin position="37"/>
        <end position="56"/>
    </location>
</feature>
<evidence type="ECO:0000259" key="3">
    <source>
        <dbReference type="PROSITE" id="PS50977"/>
    </source>
</evidence>
<dbReference type="InterPro" id="IPR009057">
    <property type="entry name" value="Homeodomain-like_sf"/>
</dbReference>
<evidence type="ECO:0000313" key="4">
    <source>
        <dbReference type="EMBL" id="MDP9823738.1"/>
    </source>
</evidence>
<dbReference type="EMBL" id="JAUSQM010000001">
    <property type="protein sequence ID" value="MDP9823738.1"/>
    <property type="molecule type" value="Genomic_DNA"/>
</dbReference>